<name>A0AC35UAV9_9BILA</name>
<organism evidence="1 2">
    <name type="scientific">Rhabditophanes sp. KR3021</name>
    <dbReference type="NCBI Taxonomy" id="114890"/>
    <lineage>
        <taxon>Eukaryota</taxon>
        <taxon>Metazoa</taxon>
        <taxon>Ecdysozoa</taxon>
        <taxon>Nematoda</taxon>
        <taxon>Chromadorea</taxon>
        <taxon>Rhabditida</taxon>
        <taxon>Tylenchina</taxon>
        <taxon>Panagrolaimomorpha</taxon>
        <taxon>Strongyloidoidea</taxon>
        <taxon>Alloionematidae</taxon>
        <taxon>Rhabditophanes</taxon>
    </lineage>
</organism>
<dbReference type="Proteomes" id="UP000095286">
    <property type="component" value="Unplaced"/>
</dbReference>
<dbReference type="WBParaSite" id="RSKR_0000943400.1">
    <property type="protein sequence ID" value="RSKR_0000943400.1"/>
    <property type="gene ID" value="RSKR_0000943400"/>
</dbReference>
<evidence type="ECO:0000313" key="1">
    <source>
        <dbReference type="Proteomes" id="UP000095286"/>
    </source>
</evidence>
<accession>A0AC35UAV9</accession>
<evidence type="ECO:0000313" key="2">
    <source>
        <dbReference type="WBParaSite" id="RSKR_0000943400.1"/>
    </source>
</evidence>
<proteinExistence type="predicted"/>
<sequence>MASRPEVGVNADGVKKMSVGDLKTQGNDYFNAGEFKKAIDTYTEAIQAVGDEDKVLRAVLYRNRAMVKFRIDDFEGAESDCTKTLELDGVDGKAYFRRAQAREQLEKFGQAYADAKEAYKLNKNDKKVKELVDHLAVVNTQKSNLVNSIGFKFSEMKKFAFEQKKDPDQVKKALSNLMVLAREGEGGASVVWDNGATMDIIIEYINNKENDDDCAFLAFRILDVIIKNRKRCMEFVEKYTIPVICKLFVTRAHCKQIIESVNLIVQRVFNALCAFDRSKQIKPDPEVAEANKMHIIKLILELEDFLCDRQYNYAIRESVIDLFVKNLMHMDGGIPRGWSWRFIEDRGLLKLLHIASQDPELSDYPVSAETRNHVAICLQRLHDDCVFDTKRAIYKEKVDGFFNHLLSTANTKEVQVKLASLLICLLQGPVDIGLSLITSDTVMAITLQMAKSEDKLLQSLAAELIVQSVSKHERAMAMLKIGLPVLKTLYDSPDHNVKVRALMGLCKCAAAGGDDVSKATMNESHILNLANRCKTFLLSVDKYSVEVRRFACEGLSYLTLDADIKELIVNDRDLLKALLALAQSAGALCVFTLASIYVNLTNAFDKPKVDEEMVKLAQFAKHHVPELHPKDTDEYVEQRIAKLVRDGAITACIAISKTESKNALDLISKAMMSFCDIPEIRGQIISAGGATLLIKLYKECNEEGRIKACHALAKLGITSDPNIAFSGQRMYEVVRPMVELLNQDLEGKANYEALLTLTNLASISDSVRRKIVNERAVPKIEDYWYIQNHDDLRAAAAECLLNLLFLDDFRKDVCTKGTDRLKLWVLYCNEGDERLQMASSAGFAILTQDEAACRRILDEIKSWPEVFQEMCMEEDPEIQRRCLVGIANMVVSSEYVASEIMATEIFRILVAITKLPQKDRAGSIEEAKRALDAAENTWKIVKGTDRQKYENLLEKNKVLSAIKE</sequence>
<reference evidence="2" key="1">
    <citation type="submission" date="2016-11" db="UniProtKB">
        <authorList>
            <consortium name="WormBaseParasite"/>
        </authorList>
    </citation>
    <scope>IDENTIFICATION</scope>
    <source>
        <strain evidence="2">KR3021</strain>
    </source>
</reference>
<protein>
    <submittedName>
        <fullName evidence="2">TPR_REGION domain-containing protein</fullName>
    </submittedName>
</protein>